<evidence type="ECO:0000313" key="2">
    <source>
        <dbReference type="Proteomes" id="UP000280696"/>
    </source>
</evidence>
<evidence type="ECO:0000313" key="1">
    <source>
        <dbReference type="EMBL" id="RKI88766.1"/>
    </source>
</evidence>
<dbReference type="OrthoDB" id="2067868at2"/>
<dbReference type="Proteomes" id="UP000280696">
    <property type="component" value="Unassembled WGS sequence"/>
</dbReference>
<dbReference type="AlphaFoldDB" id="A0A3A9AN93"/>
<proteinExistence type="predicted"/>
<dbReference type="EMBL" id="RAYQ01000024">
    <property type="protein sequence ID" value="RKI88766.1"/>
    <property type="molecule type" value="Genomic_DNA"/>
</dbReference>
<reference evidence="1 2" key="1">
    <citation type="submission" date="2018-09" db="EMBL/GenBank/DDBJ databases">
        <title>Murine metabolic-syndrome-specific gut microbial biobank.</title>
        <authorList>
            <person name="Liu C."/>
        </authorList>
    </citation>
    <scope>NUCLEOTIDE SEQUENCE [LARGE SCALE GENOMIC DNA]</scope>
    <source>
        <strain evidence="1 2">0.1xD8-82</strain>
    </source>
</reference>
<organism evidence="1 2">
    <name type="scientific">Parablautia intestinalis</name>
    <dbReference type="NCBI Taxonomy" id="2320100"/>
    <lineage>
        <taxon>Bacteria</taxon>
        <taxon>Bacillati</taxon>
        <taxon>Bacillota</taxon>
        <taxon>Clostridia</taxon>
        <taxon>Lachnospirales</taxon>
        <taxon>Lachnospiraceae</taxon>
        <taxon>Parablautia</taxon>
    </lineage>
</organism>
<keyword evidence="2" id="KW-1185">Reference proteome</keyword>
<dbReference type="RefSeq" id="WP_120471818.1">
    <property type="nucleotide sequence ID" value="NZ_RAYQ01000024.1"/>
</dbReference>
<name>A0A3A9AN93_9FIRM</name>
<comment type="caution">
    <text evidence="1">The sequence shown here is derived from an EMBL/GenBank/DDBJ whole genome shotgun (WGS) entry which is preliminary data.</text>
</comment>
<sequence>MNTGAIDKIYNYLSGEKDFVDLPETEKAMKKVKAYAMSDLLSADDEEAHEQWIGLEKVVSEFGVESERQGFIYGFKYVMGLFTQDQKPCVCMNRLDESIKEEYSMLAVEGTDKTDPVVDILKEYVPEEKLAHAVDTLCVCIENTKYAVFEQGFLRGIAAEKGGNI</sequence>
<gene>
    <name evidence="1" type="ORF">D7V94_18645</name>
</gene>
<protein>
    <submittedName>
        <fullName evidence="1">Uncharacterized protein</fullName>
    </submittedName>
</protein>
<accession>A0A3A9AN93</accession>